<keyword evidence="3" id="KW-1185">Reference proteome</keyword>
<feature type="region of interest" description="Disordered" evidence="1">
    <location>
        <begin position="153"/>
        <end position="172"/>
    </location>
</feature>
<accession>A0A8J4Y640</accession>
<dbReference type="EMBL" id="JACEEZ010010492">
    <property type="protein sequence ID" value="KAG0721810.1"/>
    <property type="molecule type" value="Genomic_DNA"/>
</dbReference>
<organism evidence="2 3">
    <name type="scientific">Chionoecetes opilio</name>
    <name type="common">Atlantic snow crab</name>
    <name type="synonym">Cancer opilio</name>
    <dbReference type="NCBI Taxonomy" id="41210"/>
    <lineage>
        <taxon>Eukaryota</taxon>
        <taxon>Metazoa</taxon>
        <taxon>Ecdysozoa</taxon>
        <taxon>Arthropoda</taxon>
        <taxon>Crustacea</taxon>
        <taxon>Multicrustacea</taxon>
        <taxon>Malacostraca</taxon>
        <taxon>Eumalacostraca</taxon>
        <taxon>Eucarida</taxon>
        <taxon>Decapoda</taxon>
        <taxon>Pleocyemata</taxon>
        <taxon>Brachyura</taxon>
        <taxon>Eubrachyura</taxon>
        <taxon>Majoidea</taxon>
        <taxon>Majidae</taxon>
        <taxon>Chionoecetes</taxon>
    </lineage>
</organism>
<dbReference type="AlphaFoldDB" id="A0A8J4Y640"/>
<evidence type="ECO:0000313" key="2">
    <source>
        <dbReference type="EMBL" id="KAG0721810.1"/>
    </source>
</evidence>
<reference evidence="2" key="1">
    <citation type="submission" date="2020-07" db="EMBL/GenBank/DDBJ databases">
        <title>The High-quality genome of the commercially important snow crab, Chionoecetes opilio.</title>
        <authorList>
            <person name="Jeong J.-H."/>
            <person name="Ryu S."/>
        </authorList>
    </citation>
    <scope>NUCLEOTIDE SEQUENCE</scope>
    <source>
        <strain evidence="2">MADBK_172401_WGS</strain>
        <tissue evidence="2">Digestive gland</tissue>
    </source>
</reference>
<dbReference type="Proteomes" id="UP000770661">
    <property type="component" value="Unassembled WGS sequence"/>
</dbReference>
<name>A0A8J4Y640_CHIOP</name>
<gene>
    <name evidence="2" type="ORF">GWK47_006212</name>
</gene>
<sequence length="328" mass="35302">MKNTEQLEERVLRRGAKTGHKNSLSSTGGHLVEPRRSFRDIRLTEAARCLGQNAKTLNINRFHPTPTLETRGARASKTKVFSVRTPLVSTGMASSYGPTTKKLWTVSRSLSGFGAPNCSPPQFGAGARERGMAAAGVSARETGGSGIRYRDALSPHGIHTGPEKGPVSSSKKKWERPAAFRPSHHTWAGGTSCSSLFLVSSRPGLLFKSFQNPMGKHRPGIRTGNMVGGMATVLEIKGRLFVALQVLQEREDLRDDYRELGKNCHHFLGGAPPGNSFLAPGACTSPMDVKSLYSSKFGVPGPFRLTKGGAWAPRFFASSSSGLRKGPD</sequence>
<evidence type="ECO:0000313" key="3">
    <source>
        <dbReference type="Proteomes" id="UP000770661"/>
    </source>
</evidence>
<protein>
    <submittedName>
        <fullName evidence="2">Uncharacterized protein</fullName>
    </submittedName>
</protein>
<proteinExistence type="predicted"/>
<comment type="caution">
    <text evidence="2">The sequence shown here is derived from an EMBL/GenBank/DDBJ whole genome shotgun (WGS) entry which is preliminary data.</text>
</comment>
<evidence type="ECO:0000256" key="1">
    <source>
        <dbReference type="SAM" id="MobiDB-lite"/>
    </source>
</evidence>
<feature type="region of interest" description="Disordered" evidence="1">
    <location>
        <begin position="13"/>
        <end position="36"/>
    </location>
</feature>